<feature type="compositionally biased region" description="Basic residues" evidence="1">
    <location>
        <begin position="124"/>
        <end position="143"/>
    </location>
</feature>
<gene>
    <name evidence="2" type="ORF">BT96DRAFT_946761</name>
</gene>
<evidence type="ECO:0000313" key="3">
    <source>
        <dbReference type="Proteomes" id="UP000799118"/>
    </source>
</evidence>
<keyword evidence="3" id="KW-1185">Reference proteome</keyword>
<evidence type="ECO:0000256" key="1">
    <source>
        <dbReference type="SAM" id="MobiDB-lite"/>
    </source>
</evidence>
<dbReference type="AlphaFoldDB" id="A0A6A4GVN9"/>
<feature type="region of interest" description="Disordered" evidence="1">
    <location>
        <begin position="123"/>
        <end position="160"/>
    </location>
</feature>
<reference evidence="2" key="1">
    <citation type="journal article" date="2019" name="Environ. Microbiol.">
        <title>Fungal ecological strategies reflected in gene transcription - a case study of two litter decomposers.</title>
        <authorList>
            <person name="Barbi F."/>
            <person name="Kohler A."/>
            <person name="Barry K."/>
            <person name="Baskaran P."/>
            <person name="Daum C."/>
            <person name="Fauchery L."/>
            <person name="Ihrmark K."/>
            <person name="Kuo A."/>
            <person name="LaButti K."/>
            <person name="Lipzen A."/>
            <person name="Morin E."/>
            <person name="Grigoriev I.V."/>
            <person name="Henrissat B."/>
            <person name="Lindahl B."/>
            <person name="Martin F."/>
        </authorList>
    </citation>
    <scope>NUCLEOTIDE SEQUENCE</scope>
    <source>
        <strain evidence="2">JB14</strain>
    </source>
</reference>
<protein>
    <submittedName>
        <fullName evidence="2">Uncharacterized protein</fullName>
    </submittedName>
</protein>
<accession>A0A6A4GVN9</accession>
<proteinExistence type="predicted"/>
<feature type="compositionally biased region" description="Polar residues" evidence="1">
    <location>
        <begin position="147"/>
        <end position="160"/>
    </location>
</feature>
<evidence type="ECO:0000313" key="2">
    <source>
        <dbReference type="EMBL" id="KAE9389546.1"/>
    </source>
</evidence>
<organism evidence="2 3">
    <name type="scientific">Gymnopus androsaceus JB14</name>
    <dbReference type="NCBI Taxonomy" id="1447944"/>
    <lineage>
        <taxon>Eukaryota</taxon>
        <taxon>Fungi</taxon>
        <taxon>Dikarya</taxon>
        <taxon>Basidiomycota</taxon>
        <taxon>Agaricomycotina</taxon>
        <taxon>Agaricomycetes</taxon>
        <taxon>Agaricomycetidae</taxon>
        <taxon>Agaricales</taxon>
        <taxon>Marasmiineae</taxon>
        <taxon>Omphalotaceae</taxon>
        <taxon>Gymnopus</taxon>
    </lineage>
</organism>
<feature type="region of interest" description="Disordered" evidence="1">
    <location>
        <begin position="223"/>
        <end position="246"/>
    </location>
</feature>
<name>A0A6A4GVN9_9AGAR</name>
<sequence length="246" mass="28251">MLRAALMRDIPCADKLFPSIRLSKNYSLIQNVETIPEPSPLKQTLGVDDPLLLHESETEEYLEEKRAKAKQDGGREVEERRGGKYKVKIKEIPEKSKEVWPNLGLEDPVLLHVDELEQYYDEKRRKRRKRKMRTNAERKKKRGPNSGPDTESQSHAKNANASMRKLRWANTTNGPRISFVGAAAFTRLAEAGCETFTLHITPGGEIHEWEEVRKEEALRAEALEKELEESAPKPLDVERKDSPWCP</sequence>
<dbReference type="EMBL" id="ML769691">
    <property type="protein sequence ID" value="KAE9389546.1"/>
    <property type="molecule type" value="Genomic_DNA"/>
</dbReference>
<dbReference type="Proteomes" id="UP000799118">
    <property type="component" value="Unassembled WGS sequence"/>
</dbReference>